<evidence type="ECO:0000313" key="13">
    <source>
        <dbReference type="Proteomes" id="UP000460654"/>
    </source>
</evidence>
<accession>A0A0A8J674</accession>
<reference evidence="7" key="1">
    <citation type="submission" date="2012-08" db="EMBL/GenBank/DDBJ databases">
        <title>E. coli O antigen sequences.</title>
        <authorList>
            <person name="Liu Y."/>
            <person name="Fratamico P."/>
            <person name="Yan X."/>
            <person name="Ream A."/>
            <person name="DebRoy C."/>
            <person name="Wang W."/>
            <person name="Losada L."/>
            <person name="Sanka R."/>
            <person name="Brinkac L."/>
            <person name="Radune D."/>
            <person name="Meng J."/>
            <person name="Toro M."/>
            <person name="Li R."/>
        </authorList>
    </citation>
    <scope>NUCLEOTIDE SEQUENCE</scope>
    <source>
        <strain evidence="7">O102</strain>
    </source>
</reference>
<evidence type="ECO:0000313" key="8">
    <source>
        <dbReference type="EMBL" id="BAQ01492.1"/>
    </source>
</evidence>
<feature type="transmembrane region" description="Helical" evidence="6">
    <location>
        <begin position="121"/>
        <end position="141"/>
    </location>
</feature>
<reference evidence="9 14" key="3">
    <citation type="journal article" date="2018" name="Genome Biol.">
        <title>SKESA: strategic k-mer extension for scrupulous assemblies.</title>
        <authorList>
            <person name="Souvorov A."/>
            <person name="Agarwala R."/>
            <person name="Lipman D.J."/>
        </authorList>
    </citation>
    <scope>NUCLEOTIDE SEQUENCE [LARGE SCALE GENOMIC DNA]</scope>
    <source>
        <strain evidence="14">ecoli[ST-405]</strain>
        <strain evidence="9">Ecoli[ST-405]</strain>
    </source>
</reference>
<protein>
    <submittedName>
        <fullName evidence="7 8 9">O-antigen flippase</fullName>
    </submittedName>
</protein>
<evidence type="ECO:0000313" key="10">
    <source>
        <dbReference type="EMBL" id="PNY65771.1"/>
    </source>
</evidence>
<feature type="transmembrane region" description="Helical" evidence="6">
    <location>
        <begin position="332"/>
        <end position="352"/>
    </location>
</feature>
<reference evidence="10 12" key="4">
    <citation type="submission" date="2018-01" db="EMBL/GenBank/DDBJ databases">
        <title>Draft Genomic Sequencing Of Potential Extraintestinal Pathogenic Escherichia coli B8S18 Isolated From Retail Chicken Skin.</title>
        <authorList>
            <person name="Xu A."/>
            <person name="Tilman S."/>
            <person name="Wisser-Parker K."/>
            <person name="Sheen S."/>
            <person name="Sommers C."/>
        </authorList>
    </citation>
    <scope>NUCLEOTIDE SEQUENCE [LARGE SCALE GENOMIC DNA]</scope>
    <source>
        <strain evidence="10 12">B8S18Com</strain>
    </source>
</reference>
<feature type="transmembrane region" description="Helical" evidence="6">
    <location>
        <begin position="296"/>
        <end position="320"/>
    </location>
</feature>
<dbReference type="PANTHER" id="PTHR30250:SF26">
    <property type="entry name" value="PSMA PROTEIN"/>
    <property type="match status" value="1"/>
</dbReference>
<evidence type="ECO:0000256" key="1">
    <source>
        <dbReference type="ARBA" id="ARBA00004651"/>
    </source>
</evidence>
<dbReference type="Proteomes" id="UP000236598">
    <property type="component" value="Unassembled WGS sequence"/>
</dbReference>
<feature type="transmembrane region" description="Helical" evidence="6">
    <location>
        <begin position="153"/>
        <end position="173"/>
    </location>
</feature>
<dbReference type="RefSeq" id="WP_021523154.1">
    <property type="nucleotide sequence ID" value="NZ_AP019803.1"/>
</dbReference>
<proteinExistence type="predicted"/>
<keyword evidence="5 6" id="KW-0472">Membrane</keyword>
<feature type="transmembrane region" description="Helical" evidence="6">
    <location>
        <begin position="78"/>
        <end position="101"/>
    </location>
</feature>
<dbReference type="Proteomes" id="UP000842519">
    <property type="component" value="Unassembled WGS sequence"/>
</dbReference>
<dbReference type="PANTHER" id="PTHR30250">
    <property type="entry name" value="PST FAMILY PREDICTED COLANIC ACID TRANSPORTER"/>
    <property type="match status" value="1"/>
</dbReference>
<dbReference type="EMBL" id="DABGKQ010000016">
    <property type="protein sequence ID" value="HAJ5805272.1"/>
    <property type="molecule type" value="Genomic_DNA"/>
</dbReference>
<sequence>MSLLKNSIWNFGGYIIPTIVALPALGYIARELGAERFGLFALCTAIVGYASIFDAGLTRAVIREIAFNRTNKSELNKIIATSNFAIIILGLVGAALLFMNIDNLVSLLKVSPRYKDDVVSSFKILTITIPLFLLNQIFVSYLEGMEDFFNINIQRCISSSLVAGLPAFFIILHPTLTCAMIGLVCGRMVSLIISYYCAKEIVLTAGIRFHKQVLFRLLKFGGWITVSNIISPVMSYFDRFILSNLLGAKSVGFYIAPSEFINRLINIPWALARALFPKLSAAKTLSERKKNETIAYIMLSMVCIPAVIIGVGLSYTILNIWLGKEYAENSTYILQVLLIGFLFNSYAQIPFATIQAAGKAKITALIHCIEIIPYLVGLYFFIIHFGVIGAAYAWTIRVSLDFVILLVASRGIYKSW</sequence>
<dbReference type="EMBL" id="PPHQ01000021">
    <property type="protein sequence ID" value="PNY65771.1"/>
    <property type="molecule type" value="Genomic_DNA"/>
</dbReference>
<dbReference type="EMBL" id="QYOH01000058">
    <property type="protein sequence ID" value="TXU29947.1"/>
    <property type="molecule type" value="Genomic_DNA"/>
</dbReference>
<dbReference type="Proteomes" id="UP000460654">
    <property type="component" value="Unassembled WGS sequence"/>
</dbReference>
<reference evidence="11 13" key="5">
    <citation type="submission" date="2018-09" db="EMBL/GenBank/DDBJ databases">
        <title>Persistent metagenomic signatures of early life antibiotic treatment in the infant gut microbiota and resistome.</title>
        <authorList>
            <person name="Gasparrini A.J."/>
        </authorList>
    </citation>
    <scope>NUCLEOTIDE SEQUENCE [LARGE SCALE GENOMIC DNA]</scope>
    <source>
        <strain evidence="11 13">T0181B.E-10</strain>
    </source>
</reference>
<evidence type="ECO:0000313" key="14">
    <source>
        <dbReference type="Proteomes" id="UP000842519"/>
    </source>
</evidence>
<evidence type="ECO:0000256" key="5">
    <source>
        <dbReference type="ARBA" id="ARBA00023136"/>
    </source>
</evidence>
<dbReference type="EMBL" id="AB812047">
    <property type="protein sequence ID" value="BAQ01492.1"/>
    <property type="molecule type" value="Genomic_DNA"/>
</dbReference>
<feature type="transmembrane region" description="Helical" evidence="6">
    <location>
        <begin position="37"/>
        <end position="57"/>
    </location>
</feature>
<evidence type="ECO:0000313" key="9">
    <source>
        <dbReference type="EMBL" id="HAJ5805272.1"/>
    </source>
</evidence>
<organism evidence="8">
    <name type="scientific">Escherichia coli</name>
    <dbReference type="NCBI Taxonomy" id="562"/>
    <lineage>
        <taxon>Bacteria</taxon>
        <taxon>Pseudomonadati</taxon>
        <taxon>Pseudomonadota</taxon>
        <taxon>Gammaproteobacteria</taxon>
        <taxon>Enterobacterales</taxon>
        <taxon>Enterobacteriaceae</taxon>
        <taxon>Escherichia</taxon>
    </lineage>
</organism>
<evidence type="ECO:0000313" key="12">
    <source>
        <dbReference type="Proteomes" id="UP000236598"/>
    </source>
</evidence>
<evidence type="ECO:0000313" key="11">
    <source>
        <dbReference type="EMBL" id="TXU29947.1"/>
    </source>
</evidence>
<dbReference type="EMBL" id="JX501335">
    <property type="protein sequence ID" value="AGN91816.1"/>
    <property type="molecule type" value="Genomic_DNA"/>
</dbReference>
<comment type="subcellular location">
    <subcellularLocation>
        <location evidence="1">Cell membrane</location>
        <topology evidence="1">Multi-pass membrane protein</topology>
    </subcellularLocation>
</comment>
<evidence type="ECO:0000256" key="2">
    <source>
        <dbReference type="ARBA" id="ARBA00022475"/>
    </source>
</evidence>
<evidence type="ECO:0000256" key="3">
    <source>
        <dbReference type="ARBA" id="ARBA00022692"/>
    </source>
</evidence>
<keyword evidence="4 6" id="KW-1133">Transmembrane helix</keyword>
<dbReference type="InterPro" id="IPR050833">
    <property type="entry name" value="Poly_Biosynth_Transport"/>
</dbReference>
<keyword evidence="2" id="KW-1003">Cell membrane</keyword>
<evidence type="ECO:0000313" key="7">
    <source>
        <dbReference type="EMBL" id="AGN91816.1"/>
    </source>
</evidence>
<dbReference type="CDD" id="cd13128">
    <property type="entry name" value="MATE_Wzx_like"/>
    <property type="match status" value="1"/>
</dbReference>
<keyword evidence="3 6" id="KW-0812">Transmembrane</keyword>
<dbReference type="Pfam" id="PF01943">
    <property type="entry name" value="Polysacc_synt"/>
    <property type="match status" value="1"/>
</dbReference>
<evidence type="ECO:0000256" key="6">
    <source>
        <dbReference type="SAM" id="Phobius"/>
    </source>
</evidence>
<name>A0A0A8J674_ECOLX</name>
<dbReference type="PATRIC" id="fig|562.7280.peg.3986"/>
<reference evidence="9" key="6">
    <citation type="submission" date="2019-11" db="EMBL/GenBank/DDBJ databases">
        <authorList>
            <consortium name="NCBI Pathogen Detection Project"/>
        </authorList>
    </citation>
    <scope>NUCLEOTIDE SEQUENCE</scope>
    <source>
        <strain evidence="9">Ecoli[ST-405]</strain>
    </source>
</reference>
<feature type="transmembrane region" description="Helical" evidence="6">
    <location>
        <begin position="7"/>
        <end position="25"/>
    </location>
</feature>
<evidence type="ECO:0000256" key="4">
    <source>
        <dbReference type="ARBA" id="ARBA00022989"/>
    </source>
</evidence>
<reference evidence="8" key="2">
    <citation type="journal article" date="2014" name="DNA Res.">
        <title>A complete view of the genetic diversity of the Escherichia coli O-antigen biosynthesis gene cluster.</title>
        <authorList>
            <person name="Iguchi A."/>
            <person name="Iyoda S."/>
            <person name="Kikuchi T."/>
            <person name="Ogura Y."/>
            <person name="Katsura K."/>
            <person name="Ohnishi M."/>
            <person name="Hayashi T."/>
            <person name="Thomson N.R."/>
        </authorList>
    </citation>
    <scope>NUCLEOTIDE SEQUENCE</scope>
    <source>
        <strain evidence="8">H511</strain>
    </source>
</reference>
<gene>
    <name evidence="8" type="primary">wzx</name>
    <name evidence="10" type="ORF">C2M16_21515</name>
    <name evidence="11" type="ORF">D4N09_24075</name>
    <name evidence="9" type="ORF">HLZ39_12250</name>
</gene>
<dbReference type="GO" id="GO:0005886">
    <property type="term" value="C:plasma membrane"/>
    <property type="evidence" value="ECO:0007669"/>
    <property type="project" value="UniProtKB-SubCell"/>
</dbReference>
<dbReference type="AlphaFoldDB" id="A0A0A8J674"/>
<feature type="transmembrane region" description="Helical" evidence="6">
    <location>
        <begin position="364"/>
        <end position="385"/>
    </location>
</feature>
<dbReference type="InterPro" id="IPR002797">
    <property type="entry name" value="Polysacc_synth"/>
</dbReference>